<gene>
    <name evidence="1" type="ORF">SBAD_LOCUS8192</name>
</gene>
<reference evidence="1" key="2">
    <citation type="submission" date="2018-11" db="EMBL/GenBank/DDBJ databases">
        <authorList>
            <consortium name="Pathogen Informatics"/>
        </authorList>
    </citation>
    <scope>NUCLEOTIDE SEQUENCE [LARGE SCALE GENOMIC DNA]</scope>
</reference>
<dbReference type="Proteomes" id="UP000270296">
    <property type="component" value="Unassembled WGS sequence"/>
</dbReference>
<dbReference type="AlphaFoldDB" id="A0A183IX45"/>
<name>A0A183IX45_9BILA</name>
<proteinExistence type="predicted"/>
<evidence type="ECO:0000313" key="3">
    <source>
        <dbReference type="WBParaSite" id="SBAD_0000849901-mRNA-1"/>
    </source>
</evidence>
<organism evidence="3">
    <name type="scientific">Soboliphyme baturini</name>
    <dbReference type="NCBI Taxonomy" id="241478"/>
    <lineage>
        <taxon>Eukaryota</taxon>
        <taxon>Metazoa</taxon>
        <taxon>Ecdysozoa</taxon>
        <taxon>Nematoda</taxon>
        <taxon>Enoplea</taxon>
        <taxon>Dorylaimia</taxon>
        <taxon>Dioctophymatida</taxon>
        <taxon>Dioctophymatoidea</taxon>
        <taxon>Soboliphymatidae</taxon>
        <taxon>Soboliphyme</taxon>
    </lineage>
</organism>
<accession>A0A183IX45</accession>
<keyword evidence="2" id="KW-1185">Reference proteome</keyword>
<evidence type="ECO:0000313" key="2">
    <source>
        <dbReference type="Proteomes" id="UP000270296"/>
    </source>
</evidence>
<sequence>MRGEIGRGAGCHLSPSVELIDRGSFEYQASVTSRSTLVRLIPLTKRLYRQQETFTMCWKQLRNATY</sequence>
<protein>
    <submittedName>
        <fullName evidence="1 3">Uncharacterized protein</fullName>
    </submittedName>
</protein>
<dbReference type="WBParaSite" id="SBAD_0000849901-mRNA-1">
    <property type="protein sequence ID" value="SBAD_0000849901-mRNA-1"/>
    <property type="gene ID" value="SBAD_0000849901"/>
</dbReference>
<evidence type="ECO:0000313" key="1">
    <source>
        <dbReference type="EMBL" id="VDP15768.1"/>
    </source>
</evidence>
<reference evidence="3" key="1">
    <citation type="submission" date="2016-06" db="UniProtKB">
        <authorList>
            <consortium name="WormBaseParasite"/>
        </authorList>
    </citation>
    <scope>IDENTIFICATION</scope>
</reference>
<dbReference type="EMBL" id="UZAM01011353">
    <property type="protein sequence ID" value="VDP15768.1"/>
    <property type="molecule type" value="Genomic_DNA"/>
</dbReference>